<keyword evidence="8 9" id="KW-0676">Redox-active center</keyword>
<dbReference type="InterPro" id="IPR023753">
    <property type="entry name" value="FAD/NAD-binding_dom"/>
</dbReference>
<reference evidence="12 13" key="1">
    <citation type="submission" date="2017-03" db="EMBL/GenBank/DDBJ databases">
        <title>Sulfur activation and transportation mechanism of thermophilic Archaea Acidianus manzaensis YN-25.</title>
        <authorList>
            <person name="Ma Y."/>
            <person name="Yang Y."/>
            <person name="Xia J."/>
        </authorList>
    </citation>
    <scope>NUCLEOTIDE SEQUENCE [LARGE SCALE GENOMIC DNA]</scope>
    <source>
        <strain evidence="12 13">YN-25</strain>
    </source>
</reference>
<feature type="domain" description="FAD/NAD(P)-binding" evidence="11">
    <location>
        <begin position="3"/>
        <end position="310"/>
    </location>
</feature>
<evidence type="ECO:0000256" key="1">
    <source>
        <dbReference type="ARBA" id="ARBA00001974"/>
    </source>
</evidence>
<dbReference type="GO" id="GO:0004148">
    <property type="term" value="F:dihydrolipoyl dehydrogenase (NADH) activity"/>
    <property type="evidence" value="ECO:0007669"/>
    <property type="project" value="TreeGrafter"/>
</dbReference>
<keyword evidence="6" id="KW-0520">NAD</keyword>
<dbReference type="Pfam" id="PF07992">
    <property type="entry name" value="Pyr_redox_2"/>
    <property type="match status" value="1"/>
</dbReference>
<dbReference type="Gene3D" id="3.50.50.60">
    <property type="entry name" value="FAD/NAD(P)-binding domain"/>
    <property type="match status" value="2"/>
</dbReference>
<dbReference type="SUPFAM" id="SSF55424">
    <property type="entry name" value="FAD/NAD-linked reductases, dimerisation (C-terminal) domain"/>
    <property type="match status" value="1"/>
</dbReference>
<keyword evidence="5 9" id="KW-0560">Oxidoreductase</keyword>
<dbReference type="STRING" id="282676.B6F84_12560"/>
<evidence type="ECO:0000256" key="5">
    <source>
        <dbReference type="ARBA" id="ARBA00023002"/>
    </source>
</evidence>
<dbReference type="GO" id="GO:0006103">
    <property type="term" value="P:2-oxoglutarate metabolic process"/>
    <property type="evidence" value="ECO:0007669"/>
    <property type="project" value="TreeGrafter"/>
</dbReference>
<dbReference type="GO" id="GO:0050660">
    <property type="term" value="F:flavin adenine dinucleotide binding"/>
    <property type="evidence" value="ECO:0007669"/>
    <property type="project" value="TreeGrafter"/>
</dbReference>
<dbReference type="KEGG" id="aman:B6F84_12560"/>
<dbReference type="InterPro" id="IPR050151">
    <property type="entry name" value="Class-I_Pyr_Nuc-Dis_Oxidored"/>
</dbReference>
<dbReference type="PIRSF" id="PIRSF000350">
    <property type="entry name" value="Mercury_reductase_MerA"/>
    <property type="match status" value="1"/>
</dbReference>
<evidence type="ECO:0000313" key="12">
    <source>
        <dbReference type="EMBL" id="ARM76763.1"/>
    </source>
</evidence>
<dbReference type="OrthoDB" id="27922at2157"/>
<evidence type="ECO:0000256" key="9">
    <source>
        <dbReference type="RuleBase" id="RU003691"/>
    </source>
</evidence>
<dbReference type="PRINTS" id="PR00411">
    <property type="entry name" value="PNDRDTASEI"/>
</dbReference>
<dbReference type="Gene3D" id="3.30.390.30">
    <property type="match status" value="1"/>
</dbReference>
<dbReference type="InterPro" id="IPR001100">
    <property type="entry name" value="Pyr_nuc-diS_OxRdtase"/>
</dbReference>
<dbReference type="EMBL" id="CP020477">
    <property type="protein sequence ID" value="ARM76763.1"/>
    <property type="molecule type" value="Genomic_DNA"/>
</dbReference>
<protein>
    <submittedName>
        <fullName evidence="12">Pyridine nucleotide-disulfide oxidoreductase</fullName>
    </submittedName>
</protein>
<dbReference type="Pfam" id="PF02852">
    <property type="entry name" value="Pyr_redox_dim"/>
    <property type="match status" value="1"/>
</dbReference>
<dbReference type="InterPro" id="IPR012999">
    <property type="entry name" value="Pyr_OxRdtase_I_AS"/>
</dbReference>
<dbReference type="InterPro" id="IPR004099">
    <property type="entry name" value="Pyr_nucl-diS_OxRdtase_dimer"/>
</dbReference>
<keyword evidence="3 9" id="KW-0285">Flavoprotein</keyword>
<keyword evidence="13" id="KW-1185">Reference proteome</keyword>
<dbReference type="AlphaFoldDB" id="A0A1W6K2J5"/>
<proteinExistence type="inferred from homology"/>
<organism evidence="12 13">
    <name type="scientific">Acidianus manzaensis</name>
    <dbReference type="NCBI Taxonomy" id="282676"/>
    <lineage>
        <taxon>Archaea</taxon>
        <taxon>Thermoproteota</taxon>
        <taxon>Thermoprotei</taxon>
        <taxon>Sulfolobales</taxon>
        <taxon>Sulfolobaceae</taxon>
        <taxon>Acidianus</taxon>
    </lineage>
</organism>
<comment type="cofactor">
    <cofactor evidence="1">
        <name>FAD</name>
        <dbReference type="ChEBI" id="CHEBI:57692"/>
    </cofactor>
</comment>
<dbReference type="GeneID" id="41591770"/>
<dbReference type="SUPFAM" id="SSF51905">
    <property type="entry name" value="FAD/NAD(P)-binding domain"/>
    <property type="match status" value="1"/>
</dbReference>
<evidence type="ECO:0000256" key="7">
    <source>
        <dbReference type="ARBA" id="ARBA00023157"/>
    </source>
</evidence>
<evidence type="ECO:0000259" key="10">
    <source>
        <dbReference type="Pfam" id="PF02852"/>
    </source>
</evidence>
<dbReference type="Proteomes" id="UP000193404">
    <property type="component" value="Chromosome"/>
</dbReference>
<evidence type="ECO:0000256" key="4">
    <source>
        <dbReference type="ARBA" id="ARBA00022827"/>
    </source>
</evidence>
<gene>
    <name evidence="12" type="ORF">B6F84_12560</name>
</gene>
<evidence type="ECO:0000256" key="2">
    <source>
        <dbReference type="ARBA" id="ARBA00007532"/>
    </source>
</evidence>
<evidence type="ECO:0000313" key="13">
    <source>
        <dbReference type="Proteomes" id="UP000193404"/>
    </source>
</evidence>
<dbReference type="RefSeq" id="WP_148692559.1">
    <property type="nucleotide sequence ID" value="NZ_CP020477.1"/>
</dbReference>
<dbReference type="PANTHER" id="PTHR22912">
    <property type="entry name" value="DISULFIDE OXIDOREDUCTASE"/>
    <property type="match status" value="1"/>
</dbReference>
<dbReference type="PROSITE" id="PS00076">
    <property type="entry name" value="PYRIDINE_REDOX_1"/>
    <property type="match status" value="1"/>
</dbReference>
<sequence length="448" mass="48601">MKYDVAVIGGGSAGYVAGSVLARNGKKVAVIERKAFGGVCVNSGCVPSIFLSDISFLFSRLQEIGDYTGLEINVSKADFFSKRKNMIQTLSEAGKKLIEDAGGDAILGEAKILSCNELEINEEGKRSVIEYEKLIIASGSFSSPPNIPGIENAISEDEAVNLSKIPDSMVIIGGGYAGTEIAQIFSRLGSNVSLITRSKIMKDIISDEARKILMDSLDWDNVNVIENVEVECIKDGKVITNKGIFDGETVVYATGRKPNIPEGIEKIDVKFNQNGIVVNDGMKTSNDRIYAIGDVIDKEKKVAHAAMFEGIVSALNILGKNEKVSYDCVPQVLYTDPEIGIVGRKDRAVEFSSFPFSAVTRATIKGLREGYVKIGINEEEKIVYGEIVSPLAEELINILAIAIKNKMSAKDLAYLPAVHPSLSEAIVNSARSFYNLDVDRFRGMKDES</sequence>
<name>A0A1W6K2J5_9CREN</name>
<keyword evidence="7" id="KW-1015">Disulfide bond</keyword>
<dbReference type="PRINTS" id="PR00368">
    <property type="entry name" value="FADPNR"/>
</dbReference>
<evidence type="ECO:0000256" key="3">
    <source>
        <dbReference type="ARBA" id="ARBA00022630"/>
    </source>
</evidence>
<dbReference type="PANTHER" id="PTHR22912:SF151">
    <property type="entry name" value="DIHYDROLIPOYL DEHYDROGENASE, MITOCHONDRIAL"/>
    <property type="match status" value="1"/>
</dbReference>
<keyword evidence="4 9" id="KW-0274">FAD</keyword>
<evidence type="ECO:0000256" key="6">
    <source>
        <dbReference type="ARBA" id="ARBA00023027"/>
    </source>
</evidence>
<feature type="domain" description="Pyridine nucleotide-disulphide oxidoreductase dimerisation" evidence="10">
    <location>
        <begin position="329"/>
        <end position="429"/>
    </location>
</feature>
<evidence type="ECO:0000259" key="11">
    <source>
        <dbReference type="Pfam" id="PF07992"/>
    </source>
</evidence>
<evidence type="ECO:0000256" key="8">
    <source>
        <dbReference type="ARBA" id="ARBA00023284"/>
    </source>
</evidence>
<dbReference type="InterPro" id="IPR036188">
    <property type="entry name" value="FAD/NAD-bd_sf"/>
</dbReference>
<comment type="similarity">
    <text evidence="2 9">Belongs to the class-I pyridine nucleotide-disulfide oxidoreductase family.</text>
</comment>
<accession>A0A1W6K2J5</accession>
<dbReference type="InterPro" id="IPR016156">
    <property type="entry name" value="FAD/NAD-linked_Rdtase_dimer_sf"/>
</dbReference>